<sequence>MPLGKRRKATDIWVEGSDVELEMPGPAQENQVDRPFTPTATHIWTTYHKLMVPFNEERAAQKEKKERRKKKMAKRRREQRALEKKEERAAAAAERKAKKWEEDRPKREKKAAEEAEKKVRMAARAARGEANRAAKAAKATNRRPARAPKAKAKAISKANIDSEYEDGEETMSETEDEFPTPPQPVKRRKTGPFINDSDGDADDEAELQPAFLRLPLEIRELIYIYLLAPDADSRLRVQVCNGWTEPLLGRAHRQLRSQLHPAIMRVNSQIADECVRVLYGRNEFEYCLRDPNVESAEAQEDEERAEDSDVVVDNADADADADSSAVDTESDDDYKEPSPRHKTRAAPRRSAQPSTQTRASAAPYDVFDPSVSINVRKFGHHYRRIRILAEPGRSSPAYRTAMAQAIRVFSSLQPKRARLHTLTIEITPERDLEDESIVSFVDFFEPKGEVIAALRALPCQFIRILVHTDLPNPDTALKETEIVLDLRHAAAMRRAHRGEKDVWQDDHVAMEERKKKATKEQRRMLTLPQLIMQQWEQQELWVDELGRPITREQYNVELAEAEADNWFWE</sequence>
<dbReference type="PANTHER" id="PTHR42085:SF2">
    <property type="entry name" value="F-BOX DOMAIN-CONTAINING PROTEIN"/>
    <property type="match status" value="1"/>
</dbReference>
<feature type="compositionally biased region" description="Basic and acidic residues" evidence="1">
    <location>
        <begin position="55"/>
        <end position="64"/>
    </location>
</feature>
<reference evidence="2" key="1">
    <citation type="journal article" date="2021" name="Nat. Commun.">
        <title>Genetic determinants of endophytism in the Arabidopsis root mycobiome.</title>
        <authorList>
            <person name="Mesny F."/>
            <person name="Miyauchi S."/>
            <person name="Thiergart T."/>
            <person name="Pickel B."/>
            <person name="Atanasova L."/>
            <person name="Karlsson M."/>
            <person name="Huettel B."/>
            <person name="Barry K.W."/>
            <person name="Haridas S."/>
            <person name="Chen C."/>
            <person name="Bauer D."/>
            <person name="Andreopoulos W."/>
            <person name="Pangilinan J."/>
            <person name="LaButti K."/>
            <person name="Riley R."/>
            <person name="Lipzen A."/>
            <person name="Clum A."/>
            <person name="Drula E."/>
            <person name="Henrissat B."/>
            <person name="Kohler A."/>
            <person name="Grigoriev I.V."/>
            <person name="Martin F.M."/>
            <person name="Hacquard S."/>
        </authorList>
    </citation>
    <scope>NUCLEOTIDE SEQUENCE</scope>
    <source>
        <strain evidence="2">MPI-SDFR-AT-0117</strain>
    </source>
</reference>
<feature type="region of interest" description="Disordered" evidence="1">
    <location>
        <begin position="295"/>
        <end position="363"/>
    </location>
</feature>
<evidence type="ECO:0000256" key="1">
    <source>
        <dbReference type="SAM" id="MobiDB-lite"/>
    </source>
</evidence>
<dbReference type="PANTHER" id="PTHR42085">
    <property type="entry name" value="F-BOX DOMAIN-CONTAINING PROTEIN"/>
    <property type="match status" value="1"/>
</dbReference>
<evidence type="ECO:0008006" key="4">
    <source>
        <dbReference type="Google" id="ProtNLM"/>
    </source>
</evidence>
<evidence type="ECO:0000313" key="2">
    <source>
        <dbReference type="EMBL" id="KAH6689008.1"/>
    </source>
</evidence>
<dbReference type="Proteomes" id="UP000770015">
    <property type="component" value="Unassembled WGS sequence"/>
</dbReference>
<feature type="compositionally biased region" description="Basic residues" evidence="1">
    <location>
        <begin position="140"/>
        <end position="154"/>
    </location>
</feature>
<keyword evidence="3" id="KW-1185">Reference proteome</keyword>
<feature type="compositionally biased region" description="Basic and acidic residues" evidence="1">
    <location>
        <begin position="79"/>
        <end position="119"/>
    </location>
</feature>
<accession>A0A9P8VCL9</accession>
<gene>
    <name evidence="2" type="ORF">F5X68DRAFT_254847</name>
</gene>
<feature type="compositionally biased region" description="Acidic residues" evidence="1">
    <location>
        <begin position="162"/>
        <end position="178"/>
    </location>
</feature>
<dbReference type="InterPro" id="IPR038883">
    <property type="entry name" value="AN11006-like"/>
</dbReference>
<evidence type="ECO:0000313" key="3">
    <source>
        <dbReference type="Proteomes" id="UP000770015"/>
    </source>
</evidence>
<proteinExistence type="predicted"/>
<dbReference type="AlphaFoldDB" id="A0A9P8VCL9"/>
<feature type="compositionally biased region" description="Basic residues" evidence="1">
    <location>
        <begin position="65"/>
        <end position="78"/>
    </location>
</feature>
<organism evidence="2 3">
    <name type="scientific">Plectosphaerella plurivora</name>
    <dbReference type="NCBI Taxonomy" id="936078"/>
    <lineage>
        <taxon>Eukaryota</taxon>
        <taxon>Fungi</taxon>
        <taxon>Dikarya</taxon>
        <taxon>Ascomycota</taxon>
        <taxon>Pezizomycotina</taxon>
        <taxon>Sordariomycetes</taxon>
        <taxon>Hypocreomycetidae</taxon>
        <taxon>Glomerellales</taxon>
        <taxon>Plectosphaerellaceae</taxon>
        <taxon>Plectosphaerella</taxon>
    </lineage>
</organism>
<name>A0A9P8VCL9_9PEZI</name>
<dbReference type="OrthoDB" id="5413827at2759"/>
<dbReference type="EMBL" id="JAGSXJ010000008">
    <property type="protein sequence ID" value="KAH6689008.1"/>
    <property type="molecule type" value="Genomic_DNA"/>
</dbReference>
<comment type="caution">
    <text evidence="2">The sequence shown here is derived from an EMBL/GenBank/DDBJ whole genome shotgun (WGS) entry which is preliminary data.</text>
</comment>
<feature type="compositionally biased region" description="Acidic residues" evidence="1">
    <location>
        <begin position="297"/>
        <end position="321"/>
    </location>
</feature>
<feature type="region of interest" description="Disordered" evidence="1">
    <location>
        <begin position="55"/>
        <end position="202"/>
    </location>
</feature>
<protein>
    <recommendedName>
        <fullName evidence="4">F-box domain-containing protein</fullName>
    </recommendedName>
</protein>